<keyword evidence="1" id="KW-0479">Metal-binding</keyword>
<proteinExistence type="predicted"/>
<dbReference type="AlphaFoldDB" id="X6P7Z9"/>
<dbReference type="PANTHER" id="PTHR45911:SF4">
    <property type="entry name" value="MULTIPLE C2 AND TRANSMEMBRANE DOMAIN-CONTAINING PROTEIN"/>
    <property type="match status" value="1"/>
</dbReference>
<dbReference type="InterPro" id="IPR000008">
    <property type="entry name" value="C2_dom"/>
</dbReference>
<protein>
    <recommendedName>
        <fullName evidence="4">C2 domain-containing protein</fullName>
    </recommendedName>
</protein>
<dbReference type="Pfam" id="PF00168">
    <property type="entry name" value="C2"/>
    <property type="match status" value="1"/>
</dbReference>
<dbReference type="SMART" id="SM00239">
    <property type="entry name" value="C2"/>
    <property type="match status" value="1"/>
</dbReference>
<dbReference type="GO" id="GO:0016020">
    <property type="term" value="C:membrane"/>
    <property type="evidence" value="ECO:0007669"/>
    <property type="project" value="TreeGrafter"/>
</dbReference>
<evidence type="ECO:0000256" key="1">
    <source>
        <dbReference type="ARBA" id="ARBA00022723"/>
    </source>
</evidence>
<reference evidence="5 6" key="1">
    <citation type="journal article" date="2013" name="Curr. Biol.">
        <title>The Genome of the Foraminiferan Reticulomyxa filosa.</title>
        <authorList>
            <person name="Glockner G."/>
            <person name="Hulsmann N."/>
            <person name="Schleicher M."/>
            <person name="Noegel A.A."/>
            <person name="Eichinger L."/>
            <person name="Gallinger C."/>
            <person name="Pawlowski J."/>
            <person name="Sierra R."/>
            <person name="Euteneuer U."/>
            <person name="Pillet L."/>
            <person name="Moustafa A."/>
            <person name="Platzer M."/>
            <person name="Groth M."/>
            <person name="Szafranski K."/>
            <person name="Schliwa M."/>
        </authorList>
    </citation>
    <scope>NUCLEOTIDE SEQUENCE [LARGE SCALE GENOMIC DNA]</scope>
</reference>
<dbReference type="CDD" id="cd00030">
    <property type="entry name" value="C2"/>
    <property type="match status" value="1"/>
</dbReference>
<dbReference type="SUPFAM" id="SSF49562">
    <property type="entry name" value="C2 domain (Calcium/lipid-binding domain, CaLB)"/>
    <property type="match status" value="1"/>
</dbReference>
<evidence type="ECO:0000256" key="2">
    <source>
        <dbReference type="ARBA" id="ARBA00022837"/>
    </source>
</evidence>
<feature type="domain" description="C2" evidence="4">
    <location>
        <begin position="9"/>
        <end position="134"/>
    </location>
</feature>
<feature type="coiled-coil region" evidence="3">
    <location>
        <begin position="271"/>
        <end position="319"/>
    </location>
</feature>
<organism evidence="5 6">
    <name type="scientific">Reticulomyxa filosa</name>
    <dbReference type="NCBI Taxonomy" id="46433"/>
    <lineage>
        <taxon>Eukaryota</taxon>
        <taxon>Sar</taxon>
        <taxon>Rhizaria</taxon>
        <taxon>Retaria</taxon>
        <taxon>Foraminifera</taxon>
        <taxon>Monothalamids</taxon>
        <taxon>Reticulomyxidae</taxon>
        <taxon>Reticulomyxa</taxon>
    </lineage>
</organism>
<dbReference type="Proteomes" id="UP000023152">
    <property type="component" value="Unassembled WGS sequence"/>
</dbReference>
<accession>X6P7Z9</accession>
<sequence>MAEKGGDAEAPDTQTPASKQTKLELYLLQINIYRGEKLEVADLNGKSDPYCKVCFQACDKTQRHDNKQFYKTKVIEKNLNPEWNEETQFCFLEPVQEVRFEVWDWDKFTKGDRIGNVTLNVSEFFNSGHKGFNGQLQLKDVKTGWIYVKVTGRVIRPSELEERIGRLETTTKVSADNIASNTQTIDSYTREKNTLTSVNNNLSKIRNDLQTQQQNLTTEVGRLTTDVQQFTYVVGQLNKEIQITKAQAQGCLFFFLLKQNLTSVMYKEKDIKKNEVEIQKARQNRTELEKENKDKIADVESINDKLRDKQKQKDRLQTELKQLNL</sequence>
<comment type="caution">
    <text evidence="5">The sequence shown here is derived from an EMBL/GenBank/DDBJ whole genome shotgun (WGS) entry which is preliminary data.</text>
</comment>
<evidence type="ECO:0000256" key="3">
    <source>
        <dbReference type="SAM" id="Coils"/>
    </source>
</evidence>
<evidence type="ECO:0000313" key="6">
    <source>
        <dbReference type="Proteomes" id="UP000023152"/>
    </source>
</evidence>
<dbReference type="PROSITE" id="PS50004">
    <property type="entry name" value="C2"/>
    <property type="match status" value="1"/>
</dbReference>
<dbReference type="InterPro" id="IPR035892">
    <property type="entry name" value="C2_domain_sf"/>
</dbReference>
<dbReference type="GO" id="GO:0005509">
    <property type="term" value="F:calcium ion binding"/>
    <property type="evidence" value="ECO:0007669"/>
    <property type="project" value="TreeGrafter"/>
</dbReference>
<dbReference type="PANTHER" id="PTHR45911">
    <property type="entry name" value="C2 DOMAIN-CONTAINING PROTEIN"/>
    <property type="match status" value="1"/>
</dbReference>
<keyword evidence="3" id="KW-0175">Coiled coil</keyword>
<dbReference type="OrthoDB" id="270970at2759"/>
<dbReference type="EMBL" id="ASPP01003157">
    <property type="protein sequence ID" value="ETO33757.1"/>
    <property type="molecule type" value="Genomic_DNA"/>
</dbReference>
<evidence type="ECO:0000259" key="4">
    <source>
        <dbReference type="PROSITE" id="PS50004"/>
    </source>
</evidence>
<keyword evidence="2" id="KW-0106">Calcium</keyword>
<evidence type="ECO:0000313" key="5">
    <source>
        <dbReference type="EMBL" id="ETO33757.1"/>
    </source>
</evidence>
<name>X6P7Z9_RETFI</name>
<gene>
    <name evidence="5" type="ORF">RFI_03347</name>
</gene>
<keyword evidence="6" id="KW-1185">Reference proteome</keyword>
<dbReference type="Gene3D" id="2.60.40.150">
    <property type="entry name" value="C2 domain"/>
    <property type="match status" value="1"/>
</dbReference>